<evidence type="ECO:0000256" key="1">
    <source>
        <dbReference type="ARBA" id="ARBA00023002"/>
    </source>
</evidence>
<gene>
    <name evidence="4" type="ORF">B0H63DRAFT_495527</name>
</gene>
<comment type="caution">
    <text evidence="4">The sequence shown here is derived from an EMBL/GenBank/DDBJ whole genome shotgun (WGS) entry which is preliminary data.</text>
</comment>
<keyword evidence="1" id="KW-0560">Oxidoreductase</keyword>
<comment type="similarity">
    <text evidence="2">Belongs to the NAD(P)-dependent epimerase/dehydratase family. Dihydroflavonol-4-reductase subfamily.</text>
</comment>
<dbReference type="Gene3D" id="3.40.50.720">
    <property type="entry name" value="NAD(P)-binding Rossmann-like Domain"/>
    <property type="match status" value="1"/>
</dbReference>
<accession>A0AAE0KJ69</accession>
<dbReference type="SUPFAM" id="SSF51735">
    <property type="entry name" value="NAD(P)-binding Rossmann-fold domains"/>
    <property type="match status" value="1"/>
</dbReference>
<dbReference type="InterPro" id="IPR036291">
    <property type="entry name" value="NAD(P)-bd_dom_sf"/>
</dbReference>
<dbReference type="InterPro" id="IPR001509">
    <property type="entry name" value="Epimerase_deHydtase"/>
</dbReference>
<evidence type="ECO:0000259" key="3">
    <source>
        <dbReference type="Pfam" id="PF01370"/>
    </source>
</evidence>
<dbReference type="Pfam" id="PF01370">
    <property type="entry name" value="Epimerase"/>
    <property type="match status" value="1"/>
</dbReference>
<sequence length="320" mass="34767">MANKITLPDPVIPLGSLILVTGANGLNASHAADQLLAAGYRVPGSVRNLAKSTYLTSLFSSRNPAVQGVAGIVHVVEAIEMNAEGPDAAAAAELRWQAGLSEATRQAGTVKSFALTASAWGAWTPNASKKTVLTQESWNDEADALARDKTVPESQKGMAGFMALKTLVEPGMWDWVAREKPAIAFNSLLDTVMAEVLDPQHQGIPSTAGMVHMAPQWHIDCRDAGRLFVAVLASSPRVDRERIFGFGERYSWSKVAEILMKLYPEHEGMVALKDNGWDQTDVPNQRGEELLRRLGQNGWTSLEESGRKNAKSWLNWARPA</sequence>
<reference evidence="4" key="2">
    <citation type="submission" date="2023-06" db="EMBL/GenBank/DDBJ databases">
        <authorList>
            <consortium name="Lawrence Berkeley National Laboratory"/>
            <person name="Haridas S."/>
            <person name="Hensen N."/>
            <person name="Bonometti L."/>
            <person name="Westerberg I."/>
            <person name="Brannstrom I.O."/>
            <person name="Guillou S."/>
            <person name="Cros-Aarteil S."/>
            <person name="Calhoun S."/>
            <person name="Kuo A."/>
            <person name="Mondo S."/>
            <person name="Pangilinan J."/>
            <person name="Riley R."/>
            <person name="LaButti K."/>
            <person name="Andreopoulos B."/>
            <person name="Lipzen A."/>
            <person name="Chen C."/>
            <person name="Yanf M."/>
            <person name="Daum C."/>
            <person name="Ng V."/>
            <person name="Clum A."/>
            <person name="Steindorff A."/>
            <person name="Ohm R."/>
            <person name="Martin F."/>
            <person name="Silar P."/>
            <person name="Natvig D."/>
            <person name="Lalanne C."/>
            <person name="Gautier V."/>
            <person name="Ament-velasquez S.L."/>
            <person name="Kruys A."/>
            <person name="Hutchinson M.I."/>
            <person name="Powell A.J."/>
            <person name="Barry K."/>
            <person name="Miller A.N."/>
            <person name="Grigoriev I.V."/>
            <person name="Debuchy R."/>
            <person name="Gladieux P."/>
            <person name="Thoren M.H."/>
            <person name="Johannesson H."/>
        </authorList>
    </citation>
    <scope>NUCLEOTIDE SEQUENCE</scope>
    <source>
        <strain evidence="4">CBS 232.78</strain>
    </source>
</reference>
<evidence type="ECO:0000313" key="5">
    <source>
        <dbReference type="Proteomes" id="UP001285441"/>
    </source>
</evidence>
<keyword evidence="5" id="KW-1185">Reference proteome</keyword>
<dbReference type="PANTHER" id="PTHR10366">
    <property type="entry name" value="NAD DEPENDENT EPIMERASE/DEHYDRATASE"/>
    <property type="match status" value="1"/>
</dbReference>
<reference evidence="4" key="1">
    <citation type="journal article" date="2023" name="Mol. Phylogenet. Evol.">
        <title>Genome-scale phylogeny and comparative genomics of the fungal order Sordariales.</title>
        <authorList>
            <person name="Hensen N."/>
            <person name="Bonometti L."/>
            <person name="Westerberg I."/>
            <person name="Brannstrom I.O."/>
            <person name="Guillou S."/>
            <person name="Cros-Aarteil S."/>
            <person name="Calhoun S."/>
            <person name="Haridas S."/>
            <person name="Kuo A."/>
            <person name="Mondo S."/>
            <person name="Pangilinan J."/>
            <person name="Riley R."/>
            <person name="LaButti K."/>
            <person name="Andreopoulos B."/>
            <person name="Lipzen A."/>
            <person name="Chen C."/>
            <person name="Yan M."/>
            <person name="Daum C."/>
            <person name="Ng V."/>
            <person name="Clum A."/>
            <person name="Steindorff A."/>
            <person name="Ohm R.A."/>
            <person name="Martin F."/>
            <person name="Silar P."/>
            <person name="Natvig D.O."/>
            <person name="Lalanne C."/>
            <person name="Gautier V."/>
            <person name="Ament-Velasquez S.L."/>
            <person name="Kruys A."/>
            <person name="Hutchinson M.I."/>
            <person name="Powell A.J."/>
            <person name="Barry K."/>
            <person name="Miller A.N."/>
            <person name="Grigoriev I.V."/>
            <person name="Debuchy R."/>
            <person name="Gladieux P."/>
            <person name="Hiltunen Thoren M."/>
            <person name="Johannesson H."/>
        </authorList>
    </citation>
    <scope>NUCLEOTIDE SEQUENCE</scope>
    <source>
        <strain evidence="4">CBS 232.78</strain>
    </source>
</reference>
<dbReference type="PANTHER" id="PTHR10366:SF562">
    <property type="entry name" value="ALDEHYDE REDUCTASE II (AFU_ORTHOLOGUE AFUA_1G11360)"/>
    <property type="match status" value="1"/>
</dbReference>
<dbReference type="Proteomes" id="UP001285441">
    <property type="component" value="Unassembled WGS sequence"/>
</dbReference>
<organism evidence="4 5">
    <name type="scientific">Podospora didyma</name>
    <dbReference type="NCBI Taxonomy" id="330526"/>
    <lineage>
        <taxon>Eukaryota</taxon>
        <taxon>Fungi</taxon>
        <taxon>Dikarya</taxon>
        <taxon>Ascomycota</taxon>
        <taxon>Pezizomycotina</taxon>
        <taxon>Sordariomycetes</taxon>
        <taxon>Sordariomycetidae</taxon>
        <taxon>Sordariales</taxon>
        <taxon>Podosporaceae</taxon>
        <taxon>Podospora</taxon>
    </lineage>
</organism>
<protein>
    <recommendedName>
        <fullName evidence="3">NAD-dependent epimerase/dehydratase domain-containing protein</fullName>
    </recommendedName>
</protein>
<dbReference type="GO" id="GO:0016616">
    <property type="term" value="F:oxidoreductase activity, acting on the CH-OH group of donors, NAD or NADP as acceptor"/>
    <property type="evidence" value="ECO:0007669"/>
    <property type="project" value="TreeGrafter"/>
</dbReference>
<name>A0AAE0KJ69_9PEZI</name>
<feature type="domain" description="NAD-dependent epimerase/dehydratase" evidence="3">
    <location>
        <begin position="18"/>
        <end position="126"/>
    </location>
</feature>
<dbReference type="EMBL" id="JAULSW010000006">
    <property type="protein sequence ID" value="KAK3377631.1"/>
    <property type="molecule type" value="Genomic_DNA"/>
</dbReference>
<dbReference type="AlphaFoldDB" id="A0AAE0KJ69"/>
<dbReference type="InterPro" id="IPR050425">
    <property type="entry name" value="NAD(P)_dehydrat-like"/>
</dbReference>
<evidence type="ECO:0000313" key="4">
    <source>
        <dbReference type="EMBL" id="KAK3377631.1"/>
    </source>
</evidence>
<proteinExistence type="inferred from homology"/>
<evidence type="ECO:0000256" key="2">
    <source>
        <dbReference type="ARBA" id="ARBA00023445"/>
    </source>
</evidence>